<evidence type="ECO:0000256" key="14">
    <source>
        <dbReference type="RuleBase" id="RU361240"/>
    </source>
</evidence>
<keyword evidence="19" id="KW-1185">Reference proteome</keyword>
<dbReference type="CDD" id="cd03875">
    <property type="entry name" value="M28_Fxna_like"/>
    <property type="match status" value="1"/>
</dbReference>
<dbReference type="InParanoid" id="A0A165SKJ6"/>
<evidence type="ECO:0000313" key="18">
    <source>
        <dbReference type="EMBL" id="KZT25302.1"/>
    </source>
</evidence>
<keyword evidence="7 14" id="KW-0378">Hydrolase</keyword>
<feature type="transmembrane region" description="Helical" evidence="15">
    <location>
        <begin position="532"/>
        <end position="552"/>
    </location>
</feature>
<evidence type="ECO:0000256" key="9">
    <source>
        <dbReference type="ARBA" id="ARBA00022833"/>
    </source>
</evidence>
<accession>A0A165SKJ6</accession>
<dbReference type="InterPro" id="IPR053974">
    <property type="entry name" value="ERMP1_1-A_TM"/>
</dbReference>
<keyword evidence="9 14" id="KW-0862">Zinc</keyword>
<evidence type="ECO:0000256" key="6">
    <source>
        <dbReference type="ARBA" id="ARBA00022723"/>
    </source>
</evidence>
<feature type="domain" description="Endoplasmic reticulum metallopeptidase 1/1-A TM" evidence="17">
    <location>
        <begin position="408"/>
        <end position="607"/>
    </location>
</feature>
<evidence type="ECO:0000256" key="4">
    <source>
        <dbReference type="ARBA" id="ARBA00022670"/>
    </source>
</evidence>
<evidence type="ECO:0000259" key="17">
    <source>
        <dbReference type="Pfam" id="PF22249"/>
    </source>
</evidence>
<evidence type="ECO:0000313" key="19">
    <source>
        <dbReference type="Proteomes" id="UP000076761"/>
    </source>
</evidence>
<evidence type="ECO:0000256" key="13">
    <source>
        <dbReference type="ARBA" id="ARBA00023180"/>
    </source>
</evidence>
<dbReference type="FunCoup" id="A0A165SKJ6">
    <property type="interactions" value="41"/>
</dbReference>
<protein>
    <recommendedName>
        <fullName evidence="14">Peptide hydrolase</fullName>
        <ecNumber evidence="14">3.4.-.-</ecNumber>
    </recommendedName>
</protein>
<dbReference type="Gene3D" id="3.40.630.10">
    <property type="entry name" value="Zn peptidases"/>
    <property type="match status" value="1"/>
</dbReference>
<dbReference type="PANTHER" id="PTHR12147:SF22">
    <property type="entry name" value="ENDOPLASMIC RETICULUM METALLOPEPTIDASE 1"/>
    <property type="match status" value="1"/>
</dbReference>
<dbReference type="GO" id="GO:0005789">
    <property type="term" value="C:endoplasmic reticulum membrane"/>
    <property type="evidence" value="ECO:0007669"/>
    <property type="project" value="UniProtKB-SubCell"/>
</dbReference>
<evidence type="ECO:0000256" key="10">
    <source>
        <dbReference type="ARBA" id="ARBA00022989"/>
    </source>
</evidence>
<feature type="domain" description="Peptidase M28" evidence="16">
    <location>
        <begin position="139"/>
        <end position="341"/>
    </location>
</feature>
<keyword evidence="8" id="KW-0256">Endoplasmic reticulum</keyword>
<evidence type="ECO:0000256" key="8">
    <source>
        <dbReference type="ARBA" id="ARBA00022824"/>
    </source>
</evidence>
<evidence type="ECO:0000256" key="2">
    <source>
        <dbReference type="ARBA" id="ARBA00004477"/>
    </source>
</evidence>
<feature type="transmembrane region" description="Helical" evidence="15">
    <location>
        <begin position="373"/>
        <end position="397"/>
    </location>
</feature>
<keyword evidence="10 15" id="KW-1133">Transmembrane helix</keyword>
<dbReference type="OrthoDB" id="76293at2759"/>
<evidence type="ECO:0000256" key="11">
    <source>
        <dbReference type="ARBA" id="ARBA00023049"/>
    </source>
</evidence>
<dbReference type="Pfam" id="PF04389">
    <property type="entry name" value="Peptidase_M28"/>
    <property type="match status" value="1"/>
</dbReference>
<proteinExistence type="inferred from homology"/>
<dbReference type="GO" id="GO:0046872">
    <property type="term" value="F:metal ion binding"/>
    <property type="evidence" value="ECO:0007669"/>
    <property type="project" value="UniProtKB-KW"/>
</dbReference>
<dbReference type="GO" id="GO:0006508">
    <property type="term" value="P:proteolysis"/>
    <property type="evidence" value="ECO:0007669"/>
    <property type="project" value="UniProtKB-KW"/>
</dbReference>
<feature type="transmembrane region" description="Helical" evidence="15">
    <location>
        <begin position="502"/>
        <end position="520"/>
    </location>
</feature>
<dbReference type="AlphaFoldDB" id="A0A165SKJ6"/>
<sequence length="866" mass="94898">MSTPPRRWGPVRSMLALSPLLIGAPLLAIRQHYLLPQPLTELYDPTTNEPQLSEARILSHAKFLSEDIGYRTVGTKEHALGDEWIVNQAKELDEICRKARSRNPERKIECEWWWQQGSGSHRFDMMNKRLYKTYVDLTNVVFRISDGTPAGKADAVLVNAHVDSTLPSPGAADDALPVGVMLECARVLIERDGWEPTHSIVFLFNNAEESLQDGSHLFSTQHPIANTVRAAINLEAAGTTGPELLFQATSEQMIEAYSHVPRPFGTIVANEVFSSGIILSEDNPTDGRDSTDFRQFEQYLNVTGLDMAIVGNSYLYHMRKDLVENIEPGVAQHMAENTLALLLYLSSPASPLPSLATGYVKPRTVFFSHLGAFFLYSYSTARVLYATLFVSSLLLAFQIKGGFRGVGQLAKGVGAVVGGFLGALMGANAVAVMMQRVLGKGMSWFAWEPACLGLYGPAALTGALLSQYLIGHVPEHTVITSTLLVQSFFALVLQLLGVGSAAMFFLTSAPLFVALVLDTLKITRTGDGVSLWTYALGQLLPLLTGTQTIATVLDVFVPLTGRIGRDAPSENIIASIVAITVSYTFPMVLPFVHRFGRRVSARVVLLLSIVMAASMATFAMRSPFDGLHQKRMFIIHMENVTSAEQHLHIAAADAAPGFDTLVHSMAETFDAHGMPPVSRKFSDWDSEWDVLYPFSAFLSPYVIDMPIDEEYASETSASAGKYVTISTTNDVVDEEQGTRSFTLVVKHPGIIWTAVAFDAHVLKWTLDENPPDEYARHHIKEASFYGIDTWSVDLVVKHPSPSGSEMIKVNFVGIKEQSMWPGKRAEKQFGGSAMRTFEAVDTWIEQETQGTVDALLVGCIGGVAVV</sequence>
<keyword evidence="13" id="KW-0325">Glycoprotein</keyword>
<dbReference type="EMBL" id="KV425572">
    <property type="protein sequence ID" value="KZT25302.1"/>
    <property type="molecule type" value="Genomic_DNA"/>
</dbReference>
<evidence type="ECO:0000259" key="16">
    <source>
        <dbReference type="Pfam" id="PF04389"/>
    </source>
</evidence>
<evidence type="ECO:0000256" key="3">
    <source>
        <dbReference type="ARBA" id="ARBA00010918"/>
    </source>
</evidence>
<dbReference type="Pfam" id="PF22249">
    <property type="entry name" value="ERMP1-TM"/>
    <property type="match status" value="1"/>
</dbReference>
<dbReference type="SUPFAM" id="SSF53187">
    <property type="entry name" value="Zn-dependent exopeptidases"/>
    <property type="match status" value="1"/>
</dbReference>
<keyword evidence="12 15" id="KW-0472">Membrane</keyword>
<dbReference type="STRING" id="1314782.A0A165SKJ6"/>
<feature type="transmembrane region" description="Helical" evidence="15">
    <location>
        <begin position="409"/>
        <end position="432"/>
    </location>
</feature>
<organism evidence="18 19">
    <name type="scientific">Neolentinus lepideus HHB14362 ss-1</name>
    <dbReference type="NCBI Taxonomy" id="1314782"/>
    <lineage>
        <taxon>Eukaryota</taxon>
        <taxon>Fungi</taxon>
        <taxon>Dikarya</taxon>
        <taxon>Basidiomycota</taxon>
        <taxon>Agaricomycotina</taxon>
        <taxon>Agaricomycetes</taxon>
        <taxon>Gloeophyllales</taxon>
        <taxon>Gloeophyllaceae</taxon>
        <taxon>Neolentinus</taxon>
    </lineage>
</organism>
<dbReference type="EC" id="3.4.-.-" evidence="14"/>
<dbReference type="PANTHER" id="PTHR12147">
    <property type="entry name" value="METALLOPEPTIDASE M28 FAMILY MEMBER"/>
    <property type="match status" value="1"/>
</dbReference>
<dbReference type="InterPro" id="IPR045175">
    <property type="entry name" value="M28_fam"/>
</dbReference>
<evidence type="ECO:0000256" key="1">
    <source>
        <dbReference type="ARBA" id="ARBA00001947"/>
    </source>
</evidence>
<dbReference type="Proteomes" id="UP000076761">
    <property type="component" value="Unassembled WGS sequence"/>
</dbReference>
<evidence type="ECO:0000256" key="15">
    <source>
        <dbReference type="SAM" id="Phobius"/>
    </source>
</evidence>
<dbReference type="InterPro" id="IPR048024">
    <property type="entry name" value="Fxna-like_M28_dom"/>
</dbReference>
<comment type="similarity">
    <text evidence="3 14">Belongs to the peptidase M28 family.</text>
</comment>
<dbReference type="InterPro" id="IPR007484">
    <property type="entry name" value="Peptidase_M28"/>
</dbReference>
<name>A0A165SKJ6_9AGAM</name>
<keyword evidence="6 14" id="KW-0479">Metal-binding</keyword>
<feature type="transmembrane region" description="Helical" evidence="15">
    <location>
        <begin position="599"/>
        <end position="620"/>
    </location>
</feature>
<keyword evidence="5 15" id="KW-0812">Transmembrane</keyword>
<dbReference type="FunFam" id="3.40.630.10:FF:000008">
    <property type="entry name" value="Endoplasmic reticulum metallopeptidase 1"/>
    <property type="match status" value="1"/>
</dbReference>
<feature type="transmembrane region" description="Helical" evidence="15">
    <location>
        <begin position="572"/>
        <end position="592"/>
    </location>
</feature>
<keyword evidence="11" id="KW-0482">Metalloprotease</keyword>
<evidence type="ECO:0000256" key="12">
    <source>
        <dbReference type="ARBA" id="ARBA00023136"/>
    </source>
</evidence>
<gene>
    <name evidence="18" type="ORF">NEOLEDRAFT_1178422</name>
</gene>
<reference evidence="18 19" key="1">
    <citation type="journal article" date="2016" name="Mol. Biol. Evol.">
        <title>Comparative Genomics of Early-Diverging Mushroom-Forming Fungi Provides Insights into the Origins of Lignocellulose Decay Capabilities.</title>
        <authorList>
            <person name="Nagy L.G."/>
            <person name="Riley R."/>
            <person name="Tritt A."/>
            <person name="Adam C."/>
            <person name="Daum C."/>
            <person name="Floudas D."/>
            <person name="Sun H."/>
            <person name="Yadav J.S."/>
            <person name="Pangilinan J."/>
            <person name="Larsson K.H."/>
            <person name="Matsuura K."/>
            <person name="Barry K."/>
            <person name="Labutti K."/>
            <person name="Kuo R."/>
            <person name="Ohm R.A."/>
            <person name="Bhattacharya S.S."/>
            <person name="Shirouzu T."/>
            <person name="Yoshinaga Y."/>
            <person name="Martin F.M."/>
            <person name="Grigoriev I.V."/>
            <person name="Hibbett D.S."/>
        </authorList>
    </citation>
    <scope>NUCLEOTIDE SEQUENCE [LARGE SCALE GENOMIC DNA]</scope>
    <source>
        <strain evidence="18 19">HHB14362 ss-1</strain>
    </source>
</reference>
<evidence type="ECO:0000256" key="7">
    <source>
        <dbReference type="ARBA" id="ARBA00022801"/>
    </source>
</evidence>
<dbReference type="GO" id="GO:0008235">
    <property type="term" value="F:metalloexopeptidase activity"/>
    <property type="evidence" value="ECO:0007669"/>
    <property type="project" value="InterPro"/>
</dbReference>
<comment type="subcellular location">
    <subcellularLocation>
        <location evidence="2">Endoplasmic reticulum membrane</location>
        <topology evidence="2">Multi-pass membrane protein</topology>
    </subcellularLocation>
</comment>
<comment type="cofactor">
    <cofactor evidence="1">
        <name>Zn(2+)</name>
        <dbReference type="ChEBI" id="CHEBI:29105"/>
    </cofactor>
</comment>
<evidence type="ECO:0000256" key="5">
    <source>
        <dbReference type="ARBA" id="ARBA00022692"/>
    </source>
</evidence>
<keyword evidence="4 14" id="KW-0645">Protease</keyword>